<accession>A0A6J5B2Y3</accession>
<proteinExistence type="predicted"/>
<evidence type="ECO:0000256" key="1">
    <source>
        <dbReference type="SAM" id="Phobius"/>
    </source>
</evidence>
<evidence type="ECO:0000313" key="3">
    <source>
        <dbReference type="Proteomes" id="UP000494255"/>
    </source>
</evidence>
<protein>
    <submittedName>
        <fullName evidence="2">Uncharacterized protein</fullName>
    </submittedName>
</protein>
<evidence type="ECO:0000313" key="2">
    <source>
        <dbReference type="EMBL" id="CAB3688801.1"/>
    </source>
</evidence>
<dbReference type="RefSeq" id="WP_175051127.1">
    <property type="nucleotide sequence ID" value="NZ_CADIKC010000003.1"/>
</dbReference>
<reference evidence="2 3" key="1">
    <citation type="submission" date="2020-04" db="EMBL/GenBank/DDBJ databases">
        <authorList>
            <person name="De Canck E."/>
        </authorList>
    </citation>
    <scope>NUCLEOTIDE SEQUENCE [LARGE SCALE GENOMIC DNA]</scope>
    <source>
        <strain evidence="2 3">LMG 24238</strain>
    </source>
</reference>
<dbReference type="Proteomes" id="UP000494255">
    <property type="component" value="Unassembled WGS sequence"/>
</dbReference>
<dbReference type="AlphaFoldDB" id="A0A6J5B2Y3"/>
<dbReference type="EMBL" id="CADIKC010000003">
    <property type="protein sequence ID" value="CAB3688801.1"/>
    <property type="molecule type" value="Genomic_DNA"/>
</dbReference>
<keyword evidence="1" id="KW-0812">Transmembrane</keyword>
<keyword evidence="3" id="KW-1185">Reference proteome</keyword>
<organism evidence="2 3">
    <name type="scientific">Paraburkholderia sediminicola</name>
    <dbReference type="NCBI Taxonomy" id="458836"/>
    <lineage>
        <taxon>Bacteria</taxon>
        <taxon>Pseudomonadati</taxon>
        <taxon>Pseudomonadota</taxon>
        <taxon>Betaproteobacteria</taxon>
        <taxon>Burkholderiales</taxon>
        <taxon>Burkholderiaceae</taxon>
        <taxon>Paraburkholderia</taxon>
    </lineage>
</organism>
<gene>
    <name evidence="2" type="ORF">LMG24238_03004</name>
</gene>
<keyword evidence="1" id="KW-1133">Transmembrane helix</keyword>
<sequence>MKKLKVELVEDWRECLRWSSMRLSAILAAIYLTLPHIVPLLADHWPDIAPWVMHFFPSAPASIVPVIGVLLMMAARITNIRRGGDQ</sequence>
<feature type="transmembrane region" description="Helical" evidence="1">
    <location>
        <begin position="21"/>
        <end position="42"/>
    </location>
</feature>
<dbReference type="InterPro" id="IPR057700">
    <property type="entry name" value="DUF7940"/>
</dbReference>
<dbReference type="Pfam" id="PF25612">
    <property type="entry name" value="DUF7940"/>
    <property type="match status" value="1"/>
</dbReference>
<keyword evidence="1" id="KW-0472">Membrane</keyword>
<dbReference type="GeneID" id="97041633"/>
<name>A0A6J5B2Y3_9BURK</name>
<feature type="transmembrane region" description="Helical" evidence="1">
    <location>
        <begin position="48"/>
        <end position="72"/>
    </location>
</feature>